<evidence type="ECO:0000313" key="2">
    <source>
        <dbReference type="Proteomes" id="UP000198778"/>
    </source>
</evidence>
<evidence type="ECO:0000313" key="1">
    <source>
        <dbReference type="EMBL" id="SDN77410.1"/>
    </source>
</evidence>
<dbReference type="STRING" id="745820.SAMN04488053_103206"/>
<dbReference type="InterPro" id="IPR027417">
    <property type="entry name" value="P-loop_NTPase"/>
</dbReference>
<accession>A0A1H0E4T0</accession>
<keyword evidence="2" id="KW-1185">Reference proteome</keyword>
<organism evidence="1 2">
    <name type="scientific">Alkalicoccus daliensis</name>
    <dbReference type="NCBI Taxonomy" id="745820"/>
    <lineage>
        <taxon>Bacteria</taxon>
        <taxon>Bacillati</taxon>
        <taxon>Bacillota</taxon>
        <taxon>Bacilli</taxon>
        <taxon>Bacillales</taxon>
        <taxon>Bacillaceae</taxon>
        <taxon>Alkalicoccus</taxon>
    </lineage>
</organism>
<dbReference type="SUPFAM" id="SSF52540">
    <property type="entry name" value="P-loop containing nucleoside triphosphate hydrolases"/>
    <property type="match status" value="1"/>
</dbReference>
<keyword evidence="1" id="KW-0808">Transferase</keyword>
<dbReference type="Gene3D" id="1.10.3090.10">
    <property type="entry name" value="cca-adding enzyme, domain 2"/>
    <property type="match status" value="1"/>
</dbReference>
<dbReference type="AlphaFoldDB" id="A0A1H0E4T0"/>
<name>A0A1H0E4T0_9BACI</name>
<reference evidence="2" key="1">
    <citation type="submission" date="2016-10" db="EMBL/GenBank/DDBJ databases">
        <authorList>
            <person name="Varghese N."/>
            <person name="Submissions S."/>
        </authorList>
    </citation>
    <scope>NUCLEOTIDE SEQUENCE [LARGE SCALE GENOMIC DNA]</scope>
    <source>
        <strain evidence="2">CGMCC 1.10369</strain>
    </source>
</reference>
<dbReference type="Proteomes" id="UP000198778">
    <property type="component" value="Unassembled WGS sequence"/>
</dbReference>
<dbReference type="EMBL" id="FNIL01000003">
    <property type="protein sequence ID" value="SDN77410.1"/>
    <property type="molecule type" value="Genomic_DNA"/>
</dbReference>
<sequence length="325" mass="37864">MPKLKVLIGLPGSGKSTYAERLSNGSSWHHLSSDRIAHALYREENEIDYSNIFQELFEQTAALLEAGENVIYDATNLSSRRRKSLLHRVDSLNTAVTKEAELFLTPYEILKVRNEARDSWNRVPEEVIERYIRSFELPRKNELFDLITIKGVQKSLSEKGIEKIEKILSGTEVTIENIKEFYLLFPEMRPFIKLEEELEVEFSFVEHAFELVLQLNAKAASQERKILMLTALLHEIGKAYVRKNRPLAQDNFHGYEHVSSYLSYPVLTSLNFPAVFIEDVMLVIDEHVLSGRLKRGKLKRRIGEKNYVYLQNFWKMKNQLLEEKQ</sequence>
<dbReference type="GO" id="GO:0016301">
    <property type="term" value="F:kinase activity"/>
    <property type="evidence" value="ECO:0007669"/>
    <property type="project" value="UniProtKB-KW"/>
</dbReference>
<gene>
    <name evidence="1" type="ORF">SAMN04488053_103206</name>
</gene>
<dbReference type="Gene3D" id="3.40.50.300">
    <property type="entry name" value="P-loop containing nucleotide triphosphate hydrolases"/>
    <property type="match status" value="1"/>
</dbReference>
<proteinExistence type="predicted"/>
<keyword evidence="1" id="KW-0418">Kinase</keyword>
<protein>
    <submittedName>
        <fullName evidence="1">Predicted kinase</fullName>
    </submittedName>
</protein>
<dbReference type="RefSeq" id="WP_175444215.1">
    <property type="nucleotide sequence ID" value="NZ_FNIL01000003.1"/>
</dbReference>
<dbReference type="SUPFAM" id="SSF109604">
    <property type="entry name" value="HD-domain/PDEase-like"/>
    <property type="match status" value="1"/>
</dbReference>
<dbReference type="Pfam" id="PF13671">
    <property type="entry name" value="AAA_33"/>
    <property type="match status" value="1"/>
</dbReference>